<dbReference type="Proteomes" id="UP001597145">
    <property type="component" value="Unassembled WGS sequence"/>
</dbReference>
<accession>A0ABW4FLR8</accession>
<comment type="caution">
    <text evidence="3">The sequence shown here is derived from an EMBL/GenBank/DDBJ whole genome shotgun (WGS) entry which is preliminary data.</text>
</comment>
<proteinExistence type="predicted"/>
<gene>
    <name evidence="3" type="ORF">ACFSCY_15350</name>
</gene>
<reference evidence="4" key="1">
    <citation type="journal article" date="2019" name="Int. J. Syst. Evol. Microbiol.">
        <title>The Global Catalogue of Microorganisms (GCM) 10K type strain sequencing project: providing services to taxonomists for standard genome sequencing and annotation.</title>
        <authorList>
            <consortium name="The Broad Institute Genomics Platform"/>
            <consortium name="The Broad Institute Genome Sequencing Center for Infectious Disease"/>
            <person name="Wu L."/>
            <person name="Ma J."/>
        </authorList>
    </citation>
    <scope>NUCLEOTIDE SEQUENCE [LARGE SCALE GENOMIC DNA]</scope>
    <source>
        <strain evidence="4">JCM 12165</strain>
    </source>
</reference>
<dbReference type="RefSeq" id="WP_343970669.1">
    <property type="nucleotide sequence ID" value="NZ_BAAAJG010000002.1"/>
</dbReference>
<sequence>MNTKTLARAAAVGAVTSVTALLLGNTAAVAQEDTFPDYAYGIAASGALTIDPLPYVASKDGKFVGDQLLGIGDVLGEHEDDIALGVLTAEAEAGKAETSVTELNLLSILRADLVRTWCEDGKGGLEIINGTLLGQPLPDTSVPGTKVDLSPLLTVTLNDQRRNSDGSLTVTGIELSVLPGATSPDEELSDEEKAALPGLSALLGAPLDAGASTVGDVLDGVNGALGTDIALGSPLQTITVGAANCHESGDGSSDDGSSDDGSSDDSGDDSGADDGAAGSSTLPAAPAPSIVAAALPVTG</sequence>
<feature type="region of interest" description="Disordered" evidence="1">
    <location>
        <begin position="243"/>
        <end position="299"/>
    </location>
</feature>
<keyword evidence="4" id="KW-1185">Reference proteome</keyword>
<feature type="chain" id="PRO_5045536651" evidence="2">
    <location>
        <begin position="31"/>
        <end position="299"/>
    </location>
</feature>
<name>A0ABW4FLR8_9PSEU</name>
<evidence type="ECO:0000313" key="3">
    <source>
        <dbReference type="EMBL" id="MFD1530821.1"/>
    </source>
</evidence>
<feature type="signal peptide" evidence="2">
    <location>
        <begin position="1"/>
        <end position="30"/>
    </location>
</feature>
<evidence type="ECO:0000256" key="2">
    <source>
        <dbReference type="SAM" id="SignalP"/>
    </source>
</evidence>
<evidence type="ECO:0000256" key="1">
    <source>
        <dbReference type="SAM" id="MobiDB-lite"/>
    </source>
</evidence>
<dbReference type="EMBL" id="JBHUCP010000009">
    <property type="protein sequence ID" value="MFD1530821.1"/>
    <property type="molecule type" value="Genomic_DNA"/>
</dbReference>
<feature type="compositionally biased region" description="Low complexity" evidence="1">
    <location>
        <begin position="273"/>
        <end position="299"/>
    </location>
</feature>
<evidence type="ECO:0000313" key="4">
    <source>
        <dbReference type="Proteomes" id="UP001597145"/>
    </source>
</evidence>
<protein>
    <submittedName>
        <fullName evidence="3">Choice-of-anchor P family protein</fullName>
    </submittedName>
</protein>
<organism evidence="3 4">
    <name type="scientific">Pseudonocardia aurantiaca</name>
    <dbReference type="NCBI Taxonomy" id="75290"/>
    <lineage>
        <taxon>Bacteria</taxon>
        <taxon>Bacillati</taxon>
        <taxon>Actinomycetota</taxon>
        <taxon>Actinomycetes</taxon>
        <taxon>Pseudonocardiales</taxon>
        <taxon>Pseudonocardiaceae</taxon>
        <taxon>Pseudonocardia</taxon>
    </lineage>
</organism>
<dbReference type="NCBIfam" id="NF040603">
    <property type="entry name" value="choice_anch_P"/>
    <property type="match status" value="1"/>
</dbReference>
<feature type="compositionally biased region" description="Acidic residues" evidence="1">
    <location>
        <begin position="252"/>
        <end position="272"/>
    </location>
</feature>
<keyword evidence="2" id="KW-0732">Signal</keyword>